<dbReference type="Proteomes" id="UP000194127">
    <property type="component" value="Unassembled WGS sequence"/>
</dbReference>
<gene>
    <name evidence="2" type="ORF">POSPLADRAFT_1047070</name>
</gene>
<dbReference type="EMBL" id="KZ110598">
    <property type="protein sequence ID" value="OSX61815.1"/>
    <property type="molecule type" value="Genomic_DNA"/>
</dbReference>
<feature type="chain" id="PRO_5010861002" evidence="1">
    <location>
        <begin position="20"/>
        <end position="340"/>
    </location>
</feature>
<keyword evidence="3" id="KW-1185">Reference proteome</keyword>
<keyword evidence="1" id="KW-0732">Signal</keyword>
<dbReference type="RefSeq" id="XP_024338609.1">
    <property type="nucleotide sequence ID" value="XM_024479198.1"/>
</dbReference>
<reference evidence="2 3" key="1">
    <citation type="submission" date="2017-04" db="EMBL/GenBank/DDBJ databases">
        <title>Genome Sequence of the Model Brown-Rot Fungus Postia placenta SB12.</title>
        <authorList>
            <consortium name="DOE Joint Genome Institute"/>
            <person name="Gaskell J."/>
            <person name="Kersten P."/>
            <person name="Larrondo L.F."/>
            <person name="Canessa P."/>
            <person name="Martinez D."/>
            <person name="Hibbett D."/>
            <person name="Schmoll M."/>
            <person name="Kubicek C.P."/>
            <person name="Martinez A.T."/>
            <person name="Yadav J."/>
            <person name="Master E."/>
            <person name="Magnuson J.K."/>
            <person name="James T."/>
            <person name="Yaver D."/>
            <person name="Berka R."/>
            <person name="Labutti K."/>
            <person name="Lipzen A."/>
            <person name="Aerts A."/>
            <person name="Barry K."/>
            <person name="Henrissat B."/>
            <person name="Blanchette R."/>
            <person name="Grigoriev I."/>
            <person name="Cullen D."/>
        </authorList>
    </citation>
    <scope>NUCLEOTIDE SEQUENCE [LARGE SCALE GENOMIC DNA]</scope>
    <source>
        <strain evidence="2 3">MAD-698-R-SB12</strain>
    </source>
</reference>
<proteinExistence type="predicted"/>
<protein>
    <submittedName>
        <fullName evidence="2">Uncharacterized protein</fullName>
    </submittedName>
</protein>
<dbReference type="AlphaFoldDB" id="A0A1X6MZN8"/>
<organism evidence="2 3">
    <name type="scientific">Postia placenta MAD-698-R-SB12</name>
    <dbReference type="NCBI Taxonomy" id="670580"/>
    <lineage>
        <taxon>Eukaryota</taxon>
        <taxon>Fungi</taxon>
        <taxon>Dikarya</taxon>
        <taxon>Basidiomycota</taxon>
        <taxon>Agaricomycotina</taxon>
        <taxon>Agaricomycetes</taxon>
        <taxon>Polyporales</taxon>
        <taxon>Adustoporiaceae</taxon>
        <taxon>Rhodonia</taxon>
    </lineage>
</organism>
<evidence type="ECO:0000256" key="1">
    <source>
        <dbReference type="SAM" id="SignalP"/>
    </source>
</evidence>
<sequence>MKFSTIALSVAAVLVSVSSRPLLRRDVDASLVPSFGVTAGIHDPNSASCLGIDGANGQPILIPCQCPPALDTFLDSLNANVAAGFAVHNPSVAVAFPQDSSTASQLTRLEACLVTLQNLNGTGQGCPASSTTWVALQKQIAAGGSSSTPASSVAAAPSAPVASTAAGSCPVISTVTVASATAAASASTAAAVSTQAAIASSVVSSAAPASTSAVTSSNVTIDESLVPQFGVTAGQNPSGTGNCDGIDGANGQPILIPCACPPDRTSFIDEMSANVAAGFVINNPTVKLTFPLDNSTNSQLARLNAAAVTLQNLNGPGQGCPVASTTFSAQQKAIEAAASS</sequence>
<dbReference type="OrthoDB" id="2140240at2759"/>
<name>A0A1X6MZN8_9APHY</name>
<dbReference type="GeneID" id="36324148"/>
<evidence type="ECO:0000313" key="2">
    <source>
        <dbReference type="EMBL" id="OSX61815.1"/>
    </source>
</evidence>
<evidence type="ECO:0000313" key="3">
    <source>
        <dbReference type="Proteomes" id="UP000194127"/>
    </source>
</evidence>
<feature type="signal peptide" evidence="1">
    <location>
        <begin position="1"/>
        <end position="19"/>
    </location>
</feature>
<accession>A0A1X6MZN8</accession>